<dbReference type="Gene3D" id="1.25.40.10">
    <property type="entry name" value="Tetratricopeptide repeat domain"/>
    <property type="match status" value="2"/>
</dbReference>
<dbReference type="Proteomes" id="UP001550044">
    <property type="component" value="Unassembled WGS sequence"/>
</dbReference>
<comment type="caution">
    <text evidence="1">The sequence shown here is derived from an EMBL/GenBank/DDBJ whole genome shotgun (WGS) entry which is preliminary data.</text>
</comment>
<dbReference type="EMBL" id="JBEXIP010000001">
    <property type="protein sequence ID" value="MET8431557.1"/>
    <property type="molecule type" value="Genomic_DNA"/>
</dbReference>
<dbReference type="RefSeq" id="WP_356670814.1">
    <property type="nucleotide sequence ID" value="NZ_JBEXEF010000030.1"/>
</dbReference>
<organism evidence="1 2">
    <name type="scientific">Streptomyces sp. 900116325</name>
    <dbReference type="NCBI Taxonomy" id="3154295"/>
    <lineage>
        <taxon>Bacteria</taxon>
        <taxon>Bacillati</taxon>
        <taxon>Actinomycetota</taxon>
        <taxon>Actinomycetes</taxon>
        <taxon>Kitasatosporales</taxon>
        <taxon>Streptomycetaceae</taxon>
        <taxon>Streptomyces</taxon>
    </lineage>
</organism>
<sequence length="423" mass="45983">MTGKTGNAVLADRMNAAGLMQHELAARLNEHIERLTGRPGTLQDRHIRNYLTGRTRWPHSRQRQALEAEFGCTAEELGFVPRQSSSSAAVRATPEDSVERRAFTTRAAVAAAGVVLPAARNSVGFSDVRRIDQALDVLYQEENKLGGTSRIEAQFLGWMNHSLSLLNSGRASARVRSLLYATAANAASTAAWAALDSHHQQRAAQHLERAVTLAGLSGDPEAVHRAWNNVAMLAGQRGRPIEALHAAQAARDSGMARRDPLYASHAHVRIALSHARIRDKQPALRALGHAEDALARTDPAHRPTWLAYYDGAELHGLAGIVHQRLGRPEQAEASTHQALARLSPELTRNRVYYTAQLALAQVDQGDIEAACATADRALTTAGSAPGSHRISSLLDDFRRRLTTHPSPLAREWLLRTAVKETAG</sequence>
<evidence type="ECO:0000313" key="2">
    <source>
        <dbReference type="Proteomes" id="UP001550044"/>
    </source>
</evidence>
<accession>A0ABV2U144</accession>
<proteinExistence type="predicted"/>
<reference evidence="1 2" key="1">
    <citation type="submission" date="2024-06" db="EMBL/GenBank/DDBJ databases">
        <title>The Natural Products Discovery Center: Release of the First 8490 Sequenced Strains for Exploring Actinobacteria Biosynthetic Diversity.</title>
        <authorList>
            <person name="Kalkreuter E."/>
            <person name="Kautsar S.A."/>
            <person name="Yang D."/>
            <person name="Bader C.D."/>
            <person name="Teijaro C.N."/>
            <person name="Fluegel L."/>
            <person name="Davis C.M."/>
            <person name="Simpson J.R."/>
            <person name="Lauterbach L."/>
            <person name="Steele A.D."/>
            <person name="Gui C."/>
            <person name="Meng S."/>
            <person name="Li G."/>
            <person name="Viehrig K."/>
            <person name="Ye F."/>
            <person name="Su P."/>
            <person name="Kiefer A.F."/>
            <person name="Nichols A."/>
            <person name="Cepeda A.J."/>
            <person name="Yan W."/>
            <person name="Fan B."/>
            <person name="Jiang Y."/>
            <person name="Adhikari A."/>
            <person name="Zheng C.-J."/>
            <person name="Schuster L."/>
            <person name="Cowan T.M."/>
            <person name="Smanski M.J."/>
            <person name="Chevrette M.G."/>
            <person name="De Carvalho L.P.S."/>
            <person name="Shen B."/>
        </authorList>
    </citation>
    <scope>NUCLEOTIDE SEQUENCE [LARGE SCALE GENOMIC DNA]</scope>
    <source>
        <strain evidence="1 2">NPDC005137</strain>
    </source>
</reference>
<evidence type="ECO:0000313" key="1">
    <source>
        <dbReference type="EMBL" id="MET8431557.1"/>
    </source>
</evidence>
<protein>
    <submittedName>
        <fullName evidence="1">XRE family transcriptional regulator</fullName>
    </submittedName>
</protein>
<name>A0ABV2U144_9ACTN</name>
<gene>
    <name evidence="1" type="ORF">ABZV61_01915</name>
</gene>
<dbReference type="SUPFAM" id="SSF48452">
    <property type="entry name" value="TPR-like"/>
    <property type="match status" value="1"/>
</dbReference>
<dbReference type="InterPro" id="IPR011990">
    <property type="entry name" value="TPR-like_helical_dom_sf"/>
</dbReference>
<keyword evidence="2" id="KW-1185">Reference proteome</keyword>